<feature type="region of interest" description="Disordered" evidence="1">
    <location>
        <begin position="36"/>
        <end position="140"/>
    </location>
</feature>
<accession>A0A835MGK0</accession>
<feature type="region of interest" description="Disordered" evidence="1">
    <location>
        <begin position="1"/>
        <end position="23"/>
    </location>
</feature>
<dbReference type="PROSITE" id="PS51354">
    <property type="entry name" value="GLUTAREDOXIN_2"/>
    <property type="match status" value="1"/>
</dbReference>
<dbReference type="Gene3D" id="3.40.30.10">
    <property type="entry name" value="Glutaredoxin"/>
    <property type="match status" value="1"/>
</dbReference>
<feature type="compositionally biased region" description="Low complexity" evidence="1">
    <location>
        <begin position="49"/>
        <end position="59"/>
    </location>
</feature>
<dbReference type="OrthoDB" id="423313at2759"/>
<comment type="caution">
    <text evidence="2">The sequence shown here is derived from an EMBL/GenBank/DDBJ whole genome shotgun (WGS) entry which is preliminary data.</text>
</comment>
<dbReference type="SUPFAM" id="SSF52833">
    <property type="entry name" value="Thioredoxin-like"/>
    <property type="match status" value="1"/>
</dbReference>
<dbReference type="AlphaFoldDB" id="A0A835MGK0"/>
<dbReference type="Proteomes" id="UP000631114">
    <property type="component" value="Unassembled WGS sequence"/>
</dbReference>
<protein>
    <recommendedName>
        <fullName evidence="4">Glutaredoxin domain-containing protein</fullName>
    </recommendedName>
</protein>
<organism evidence="2 3">
    <name type="scientific">Coptis chinensis</name>
    <dbReference type="NCBI Taxonomy" id="261450"/>
    <lineage>
        <taxon>Eukaryota</taxon>
        <taxon>Viridiplantae</taxon>
        <taxon>Streptophyta</taxon>
        <taxon>Embryophyta</taxon>
        <taxon>Tracheophyta</taxon>
        <taxon>Spermatophyta</taxon>
        <taxon>Magnoliopsida</taxon>
        <taxon>Ranunculales</taxon>
        <taxon>Ranunculaceae</taxon>
        <taxon>Coptidoideae</taxon>
        <taxon>Coptis</taxon>
    </lineage>
</organism>
<gene>
    <name evidence="2" type="ORF">IFM89_032780</name>
</gene>
<dbReference type="EMBL" id="JADFTS010000001">
    <property type="protein sequence ID" value="KAF9626364.1"/>
    <property type="molecule type" value="Genomic_DNA"/>
</dbReference>
<evidence type="ECO:0008006" key="4">
    <source>
        <dbReference type="Google" id="ProtNLM"/>
    </source>
</evidence>
<proteinExistence type="predicted"/>
<feature type="compositionally biased region" description="Polar residues" evidence="1">
    <location>
        <begin position="71"/>
        <end position="101"/>
    </location>
</feature>
<feature type="compositionally biased region" description="Basic and acidic residues" evidence="1">
    <location>
        <begin position="126"/>
        <end position="140"/>
    </location>
</feature>
<reference evidence="2 3" key="1">
    <citation type="submission" date="2020-10" db="EMBL/GenBank/DDBJ databases">
        <title>The Coptis chinensis genome and diversification of protoberbering-type alkaloids.</title>
        <authorList>
            <person name="Wang B."/>
            <person name="Shu S."/>
            <person name="Song C."/>
            <person name="Liu Y."/>
        </authorList>
    </citation>
    <scope>NUCLEOTIDE SEQUENCE [LARGE SCALE GENOMIC DNA]</scope>
    <source>
        <strain evidence="2">HL-2020</strain>
        <tissue evidence="2">Leaf</tissue>
    </source>
</reference>
<evidence type="ECO:0000313" key="3">
    <source>
        <dbReference type="Proteomes" id="UP000631114"/>
    </source>
</evidence>
<feature type="compositionally biased region" description="Polar residues" evidence="1">
    <location>
        <begin position="113"/>
        <end position="124"/>
    </location>
</feature>
<dbReference type="InterPro" id="IPR036249">
    <property type="entry name" value="Thioredoxin-like_sf"/>
</dbReference>
<evidence type="ECO:0000256" key="1">
    <source>
        <dbReference type="SAM" id="MobiDB-lite"/>
    </source>
</evidence>
<evidence type="ECO:0000313" key="2">
    <source>
        <dbReference type="EMBL" id="KAF9626364.1"/>
    </source>
</evidence>
<name>A0A835MGK0_9MAGN</name>
<keyword evidence="3" id="KW-1185">Reference proteome</keyword>
<sequence length="213" mass="23289">MKVSVSTNDSPVDMKGSSNSSISCVSTEALKEQIMKVPDSTNSPVDMKGSNNNSNSGMSTEELKEHLMKVSVSTNSLVDLRGSSNHSDSLINTNNSDSGVSSEELKEHLRKVSFSTNSSRSQEIPSLEKELEEKSKTDTYLSRRRETKSLLETFQKLCPPGGYKEELREVLGRIEVPVVFVKGRFIGGANKVKEMNEEGELSILLDGIPNATA</sequence>